<feature type="signal peptide" evidence="1">
    <location>
        <begin position="1"/>
        <end position="24"/>
    </location>
</feature>
<feature type="chain" id="PRO_5020226116" evidence="1">
    <location>
        <begin position="25"/>
        <end position="36"/>
    </location>
</feature>
<protein>
    <submittedName>
        <fullName evidence="2">Uncharacterized protein</fullName>
    </submittedName>
</protein>
<sequence length="36" mass="3746">MIMKRLLATTLLLPLLAVPGIANAAATSNKHCTPTV</sequence>
<keyword evidence="1" id="KW-0732">Signal</keyword>
<name>A0A4R3LNI5_9HYPH</name>
<evidence type="ECO:0000313" key="3">
    <source>
        <dbReference type="Proteomes" id="UP000294664"/>
    </source>
</evidence>
<dbReference type="Proteomes" id="UP000294664">
    <property type="component" value="Unassembled WGS sequence"/>
</dbReference>
<keyword evidence="3" id="KW-1185">Reference proteome</keyword>
<reference evidence="2 3" key="1">
    <citation type="submission" date="2019-03" db="EMBL/GenBank/DDBJ databases">
        <title>Genomic Encyclopedia of Type Strains, Phase IV (KMG-IV): sequencing the most valuable type-strain genomes for metagenomic binning, comparative biology and taxonomic classification.</title>
        <authorList>
            <person name="Goeker M."/>
        </authorList>
    </citation>
    <scope>NUCLEOTIDE SEQUENCE [LARGE SCALE GENOMIC DNA]</scope>
    <source>
        <strain evidence="2 3">DSM 9035</strain>
    </source>
</reference>
<dbReference type="AlphaFoldDB" id="A0A4R3LNI5"/>
<evidence type="ECO:0000313" key="2">
    <source>
        <dbReference type="EMBL" id="TCT01912.1"/>
    </source>
</evidence>
<gene>
    <name evidence="2" type="ORF">EDC64_116111</name>
</gene>
<organism evidence="2 3">
    <name type="scientific">Aquabacter spiritensis</name>
    <dbReference type="NCBI Taxonomy" id="933073"/>
    <lineage>
        <taxon>Bacteria</taxon>
        <taxon>Pseudomonadati</taxon>
        <taxon>Pseudomonadota</taxon>
        <taxon>Alphaproteobacteria</taxon>
        <taxon>Hyphomicrobiales</taxon>
        <taxon>Xanthobacteraceae</taxon>
        <taxon>Aquabacter</taxon>
    </lineage>
</organism>
<proteinExistence type="predicted"/>
<accession>A0A4R3LNI5</accession>
<evidence type="ECO:0000256" key="1">
    <source>
        <dbReference type="SAM" id="SignalP"/>
    </source>
</evidence>
<comment type="caution">
    <text evidence="2">The sequence shown here is derived from an EMBL/GenBank/DDBJ whole genome shotgun (WGS) entry which is preliminary data.</text>
</comment>
<dbReference type="EMBL" id="SMAI01000016">
    <property type="protein sequence ID" value="TCT01912.1"/>
    <property type="molecule type" value="Genomic_DNA"/>
</dbReference>